<keyword evidence="1" id="KW-1133">Transmembrane helix</keyword>
<keyword evidence="5" id="KW-1185">Reference proteome</keyword>
<dbReference type="AlphaFoldDB" id="A0A8I6YIK4"/>
<feature type="transmembrane region" description="Helical" evidence="1">
    <location>
        <begin position="109"/>
        <end position="127"/>
    </location>
</feature>
<keyword evidence="1" id="KW-0812">Transmembrane</keyword>
<proteinExistence type="predicted"/>
<evidence type="ECO:0000256" key="1">
    <source>
        <dbReference type="SAM" id="Phobius"/>
    </source>
</evidence>
<reference evidence="4" key="3">
    <citation type="submission" date="2022-01" db="UniProtKB">
        <authorList>
            <consortium name="EnsemblPlants"/>
        </authorList>
    </citation>
    <scope>IDENTIFICATION</scope>
    <source>
        <strain evidence="4">subsp. vulgare</strain>
    </source>
</reference>
<sequence>MRTHLVMLSKVLLSVLYYPLLCRGMESHTARCIECVSSWHSEEKVYMKQSLGFENKNALSHVCKLDKALYGLNQAPRTWYSRLSKKMQALGFVSSKSDTSLFIHNKSNTSIFVLIMLMILLSPVHLMRYNMTIEGIE</sequence>
<evidence type="ECO:0000313" key="5">
    <source>
        <dbReference type="Proteomes" id="UP000011116"/>
    </source>
</evidence>
<protein>
    <recommendedName>
        <fullName evidence="3">Reverse transcriptase Ty1/copia-type domain-containing protein</fullName>
    </recommendedName>
</protein>
<dbReference type="InterPro" id="IPR013103">
    <property type="entry name" value="RVT_2"/>
</dbReference>
<evidence type="ECO:0000313" key="4">
    <source>
        <dbReference type="EnsemblPlants" id="HORVU.MOREX.r3.7HG0733660.1.CDS1"/>
    </source>
</evidence>
<evidence type="ECO:0000259" key="3">
    <source>
        <dbReference type="Pfam" id="PF07727"/>
    </source>
</evidence>
<name>A0A8I6YIK4_HORVV</name>
<evidence type="ECO:0000256" key="2">
    <source>
        <dbReference type="SAM" id="SignalP"/>
    </source>
</evidence>
<feature type="chain" id="PRO_5035216939" description="Reverse transcriptase Ty1/copia-type domain-containing protein" evidence="2">
    <location>
        <begin position="25"/>
        <end position="137"/>
    </location>
</feature>
<feature type="domain" description="Reverse transcriptase Ty1/copia-type" evidence="3">
    <location>
        <begin position="42"/>
        <end position="115"/>
    </location>
</feature>
<dbReference type="Proteomes" id="UP000011116">
    <property type="component" value="Chromosome 7H"/>
</dbReference>
<reference evidence="4" key="2">
    <citation type="submission" date="2020-10" db="EMBL/GenBank/DDBJ databases">
        <authorList>
            <person name="Scholz U."/>
            <person name="Mascher M."/>
            <person name="Fiebig A."/>
        </authorList>
    </citation>
    <scope>NUCLEOTIDE SEQUENCE [LARGE SCALE GENOMIC DNA]</scope>
    <source>
        <strain evidence="4">cv. Morex</strain>
    </source>
</reference>
<keyword evidence="1" id="KW-0472">Membrane</keyword>
<organism evidence="4 5">
    <name type="scientific">Hordeum vulgare subsp. vulgare</name>
    <name type="common">Domesticated barley</name>
    <dbReference type="NCBI Taxonomy" id="112509"/>
    <lineage>
        <taxon>Eukaryota</taxon>
        <taxon>Viridiplantae</taxon>
        <taxon>Streptophyta</taxon>
        <taxon>Embryophyta</taxon>
        <taxon>Tracheophyta</taxon>
        <taxon>Spermatophyta</taxon>
        <taxon>Magnoliopsida</taxon>
        <taxon>Liliopsida</taxon>
        <taxon>Poales</taxon>
        <taxon>Poaceae</taxon>
        <taxon>BOP clade</taxon>
        <taxon>Pooideae</taxon>
        <taxon>Triticodae</taxon>
        <taxon>Triticeae</taxon>
        <taxon>Hordeinae</taxon>
        <taxon>Hordeum</taxon>
    </lineage>
</organism>
<keyword evidence="2" id="KW-0732">Signal</keyword>
<dbReference type="Pfam" id="PF07727">
    <property type="entry name" value="RVT_2"/>
    <property type="match status" value="1"/>
</dbReference>
<dbReference type="EnsemblPlants" id="HORVU.MOREX.r3.7HG0733660.1">
    <property type="protein sequence ID" value="HORVU.MOREX.r3.7HG0733660.1.CDS1"/>
    <property type="gene ID" value="HORVU.MOREX.r3.7HG0733660"/>
</dbReference>
<dbReference type="Gramene" id="HORVU.MOREX.r3.7HG0733660.1">
    <property type="protein sequence ID" value="HORVU.MOREX.r3.7HG0733660.1.CDS1"/>
    <property type="gene ID" value="HORVU.MOREX.r3.7HG0733660"/>
</dbReference>
<accession>A0A8I6YIK4</accession>
<feature type="signal peptide" evidence="2">
    <location>
        <begin position="1"/>
        <end position="24"/>
    </location>
</feature>
<reference evidence="5" key="1">
    <citation type="journal article" date="2012" name="Nature">
        <title>A physical, genetic and functional sequence assembly of the barley genome.</title>
        <authorList>
            <consortium name="The International Barley Genome Sequencing Consortium"/>
            <person name="Mayer K.F."/>
            <person name="Waugh R."/>
            <person name="Brown J.W."/>
            <person name="Schulman A."/>
            <person name="Langridge P."/>
            <person name="Platzer M."/>
            <person name="Fincher G.B."/>
            <person name="Muehlbauer G.J."/>
            <person name="Sato K."/>
            <person name="Close T.J."/>
            <person name="Wise R.P."/>
            <person name="Stein N."/>
        </authorList>
    </citation>
    <scope>NUCLEOTIDE SEQUENCE [LARGE SCALE GENOMIC DNA]</scope>
    <source>
        <strain evidence="5">cv. Morex</strain>
    </source>
</reference>